<evidence type="ECO:0000256" key="1">
    <source>
        <dbReference type="HAMAP-Rule" id="MF_00678"/>
    </source>
</evidence>
<dbReference type="PIRSF" id="PIRSF032146">
    <property type="entry name" value="UCP032146"/>
    <property type="match status" value="1"/>
</dbReference>
<accession>A0ABT1LH31</accession>
<dbReference type="NCBIfam" id="NF002769">
    <property type="entry name" value="PRK02853.1"/>
    <property type="match status" value="1"/>
</dbReference>
<dbReference type="EMBL" id="JANCLU010000027">
    <property type="protein sequence ID" value="MCP8940812.1"/>
    <property type="molecule type" value="Genomic_DNA"/>
</dbReference>
<comment type="caution">
    <text evidence="2">The sequence shown here is derived from an EMBL/GenBank/DDBJ whole genome shotgun (WGS) entry which is preliminary data.</text>
</comment>
<protein>
    <recommendedName>
        <fullName evidence="1">UPF0262 protein NK718_19985</fullName>
    </recommendedName>
</protein>
<proteinExistence type="inferred from homology"/>
<gene>
    <name evidence="2" type="ORF">NK718_19985</name>
</gene>
<comment type="similarity">
    <text evidence="1">Belongs to the UPF0262 family.</text>
</comment>
<organism evidence="2 3">
    <name type="scientific">Alsobacter ponti</name>
    <dbReference type="NCBI Taxonomy" id="2962936"/>
    <lineage>
        <taxon>Bacteria</taxon>
        <taxon>Pseudomonadati</taxon>
        <taxon>Pseudomonadota</taxon>
        <taxon>Alphaproteobacteria</taxon>
        <taxon>Hyphomicrobiales</taxon>
        <taxon>Alsobacteraceae</taxon>
        <taxon>Alsobacter</taxon>
    </lineage>
</organism>
<evidence type="ECO:0000313" key="2">
    <source>
        <dbReference type="EMBL" id="MCP8940812.1"/>
    </source>
</evidence>
<dbReference type="HAMAP" id="MF_00678">
    <property type="entry name" value="UPF0262"/>
    <property type="match status" value="1"/>
</dbReference>
<keyword evidence="3" id="KW-1185">Reference proteome</keyword>
<dbReference type="Proteomes" id="UP001205890">
    <property type="component" value="Unassembled WGS sequence"/>
</dbReference>
<evidence type="ECO:0000313" key="3">
    <source>
        <dbReference type="Proteomes" id="UP001205890"/>
    </source>
</evidence>
<dbReference type="Pfam" id="PF06793">
    <property type="entry name" value="UPF0262"/>
    <property type="match status" value="1"/>
</dbReference>
<dbReference type="RefSeq" id="WP_254745985.1">
    <property type="nucleotide sequence ID" value="NZ_JANCLU010000027.1"/>
</dbReference>
<reference evidence="2 3" key="1">
    <citation type="submission" date="2022-07" db="EMBL/GenBank/DDBJ databases">
        <authorList>
            <person name="Li W.-J."/>
            <person name="Deng Q.-Q."/>
        </authorList>
    </citation>
    <scope>NUCLEOTIDE SEQUENCE [LARGE SCALE GENOMIC DNA]</scope>
    <source>
        <strain evidence="2 3">SYSU M60028</strain>
    </source>
</reference>
<sequence>MAQHDPGKQKDAAGSRRRLVAVTLDDVSIGRGGPEQEHERAVAIYDLLESNDFRPANDSEGPYALHISLVSGKLSLEVRGEQGEAIATHILSLAPFRGVLRDYFMVCESYYAAIRTASAAQIEAIDMGRRGLHNEAAELLRQRLAGKIEVDFDTARRLFTLIMALHWKG</sequence>
<dbReference type="InterPro" id="IPR008321">
    <property type="entry name" value="UCP032146"/>
</dbReference>
<name>A0ABT1LH31_9HYPH</name>